<feature type="domain" description="Protein kinase" evidence="7">
    <location>
        <begin position="140"/>
        <end position="372"/>
    </location>
</feature>
<dbReference type="GO" id="GO:0004674">
    <property type="term" value="F:protein serine/threonine kinase activity"/>
    <property type="evidence" value="ECO:0007669"/>
    <property type="project" value="UniProtKB-KW"/>
</dbReference>
<dbReference type="OrthoDB" id="347657at2759"/>
<dbReference type="SMART" id="SM00219">
    <property type="entry name" value="TyrKc"/>
    <property type="match status" value="1"/>
</dbReference>
<evidence type="ECO:0000256" key="3">
    <source>
        <dbReference type="ARBA" id="ARBA00022741"/>
    </source>
</evidence>
<keyword evidence="3" id="KW-0547">Nucleotide-binding</keyword>
<dbReference type="Pfam" id="PF00069">
    <property type="entry name" value="Pkinase"/>
    <property type="match status" value="1"/>
</dbReference>
<protein>
    <submittedName>
        <fullName evidence="8">Kinase-like domain-containing protein</fullName>
    </submittedName>
</protein>
<evidence type="ECO:0000256" key="2">
    <source>
        <dbReference type="ARBA" id="ARBA00022679"/>
    </source>
</evidence>
<dbReference type="EMBL" id="JABBWM010000049">
    <property type="protein sequence ID" value="KAG2101869.1"/>
    <property type="molecule type" value="Genomic_DNA"/>
</dbReference>
<evidence type="ECO:0000313" key="8">
    <source>
        <dbReference type="EMBL" id="KAG2101869.1"/>
    </source>
</evidence>
<keyword evidence="2" id="KW-0808">Transferase</keyword>
<comment type="caution">
    <text evidence="8">The sequence shown here is derived from an EMBL/GenBank/DDBJ whole genome shotgun (WGS) entry which is preliminary data.</text>
</comment>
<dbReference type="AlphaFoldDB" id="A0A9P7F2X5"/>
<accession>A0A9P7F2X5</accession>
<name>A0A9P7F2X5_9AGAM</name>
<dbReference type="GeneID" id="64706444"/>
<keyword evidence="5" id="KW-0067">ATP-binding</keyword>
<evidence type="ECO:0000256" key="6">
    <source>
        <dbReference type="SAM" id="MobiDB-lite"/>
    </source>
</evidence>
<dbReference type="Proteomes" id="UP000823399">
    <property type="component" value="Unassembled WGS sequence"/>
</dbReference>
<dbReference type="Gene3D" id="3.30.200.20">
    <property type="entry name" value="Phosphorylase Kinase, domain 1"/>
    <property type="match status" value="1"/>
</dbReference>
<dbReference type="PANTHER" id="PTHR24351">
    <property type="entry name" value="RIBOSOMAL PROTEIN S6 KINASE"/>
    <property type="match status" value="1"/>
</dbReference>
<evidence type="ECO:0000256" key="1">
    <source>
        <dbReference type="ARBA" id="ARBA00022527"/>
    </source>
</evidence>
<dbReference type="InterPro" id="IPR000719">
    <property type="entry name" value="Prot_kinase_dom"/>
</dbReference>
<feature type="region of interest" description="Disordered" evidence="6">
    <location>
        <begin position="696"/>
        <end position="715"/>
    </location>
</feature>
<gene>
    <name evidence="8" type="ORF">F5147DRAFT_838915</name>
</gene>
<keyword evidence="4 8" id="KW-0418">Kinase</keyword>
<evidence type="ECO:0000256" key="4">
    <source>
        <dbReference type="ARBA" id="ARBA00022777"/>
    </source>
</evidence>
<dbReference type="PROSITE" id="PS00109">
    <property type="entry name" value="PROTEIN_KINASE_TYR"/>
    <property type="match status" value="1"/>
</dbReference>
<dbReference type="Gene3D" id="1.10.510.10">
    <property type="entry name" value="Transferase(Phosphotransferase) domain 1"/>
    <property type="match status" value="2"/>
</dbReference>
<keyword evidence="9" id="KW-1185">Reference proteome</keyword>
<dbReference type="SUPFAM" id="SSF56112">
    <property type="entry name" value="Protein kinase-like (PK-like)"/>
    <property type="match status" value="1"/>
</dbReference>
<dbReference type="RefSeq" id="XP_041290034.1">
    <property type="nucleotide sequence ID" value="XM_041444185.1"/>
</dbReference>
<dbReference type="InterPro" id="IPR011009">
    <property type="entry name" value="Kinase-like_dom_sf"/>
</dbReference>
<dbReference type="InterPro" id="IPR020635">
    <property type="entry name" value="Tyr_kinase_cat_dom"/>
</dbReference>
<dbReference type="PROSITE" id="PS50011">
    <property type="entry name" value="PROTEIN_KINASE_DOM"/>
    <property type="match status" value="1"/>
</dbReference>
<feature type="compositionally biased region" description="Polar residues" evidence="6">
    <location>
        <begin position="701"/>
        <end position="712"/>
    </location>
</feature>
<evidence type="ECO:0000313" key="9">
    <source>
        <dbReference type="Proteomes" id="UP000823399"/>
    </source>
</evidence>
<organism evidence="8 9">
    <name type="scientific">Suillus discolor</name>
    <dbReference type="NCBI Taxonomy" id="1912936"/>
    <lineage>
        <taxon>Eukaryota</taxon>
        <taxon>Fungi</taxon>
        <taxon>Dikarya</taxon>
        <taxon>Basidiomycota</taxon>
        <taxon>Agaricomycotina</taxon>
        <taxon>Agaricomycetes</taxon>
        <taxon>Agaricomycetidae</taxon>
        <taxon>Boletales</taxon>
        <taxon>Suillineae</taxon>
        <taxon>Suillaceae</taxon>
        <taxon>Suillus</taxon>
    </lineage>
</organism>
<keyword evidence="1" id="KW-0723">Serine/threonine-protein kinase</keyword>
<sequence length="749" mass="83231">MPAIDTQPAPISSPARSISKSIISQYSQLAPRLAVESFDLSPFSESFTGLLDDDIATSLLFPDPPDPQKQAGMVSDLSYDVEIKDIADLAPRFRDGEIEEVMVISPKPRLIHSSRQGVKAGDVGFVNIDPSLRSDIAVQFRPLYTLFKDSISSTHLCRKRDDLKFYAMRILNKERLQIRSPHDHIQLQMEICQEIRELRSSFLSPFIWIHEDGLEIHSIAEFYPNGSLQDLLDRDTSLSESHALHIASEIVEALDTLHTAGIIHRDLAPCNIMFDTSGHVVIAGFGWAHDFSVDCWSFGLLIYMMLFGSHPYVADNDNDNAAILQTKVLHCPLMVPQTVSVSWAAQDLLVKCLERNAALRLDIKQIRAHTYFCTVHWNNVTNRVGKAPLGYDDENPDINIRHSEDNMTVSDAKKVAVLTEDEPLTLAEERIVDSFTPMPQRIVKPKTGSLHAQKDAILKTQRRISSQSTRLEIVPEASDEEESLDVGQVESSAQDYVRRFRQRSAVMDLGHTPAGPLSLWDALDLEINSVSSHYSNPSTTSREEPPENFGTLRKSRSVTFQDRARSTLSIASTVPSTKLHVRNKLRKRMRSASTPTLRSPHLDPLLKGLPLGVKQIGYGIGFSPPMEPLSSRSKSVYRSAIRACQKLVPVIRRKISRKTLSKRKTSSPTDSSSARDATAVMRGLYGPTWTLGMESLPPSAATDTLSATTNDSEGPVTPETPFFAQTVGIVHHESSTLRLVPSSGLQSFL</sequence>
<reference evidence="8" key="1">
    <citation type="journal article" date="2020" name="New Phytol.">
        <title>Comparative genomics reveals dynamic genome evolution in host specialist ectomycorrhizal fungi.</title>
        <authorList>
            <person name="Lofgren L.A."/>
            <person name="Nguyen N.H."/>
            <person name="Vilgalys R."/>
            <person name="Ruytinx J."/>
            <person name="Liao H.L."/>
            <person name="Branco S."/>
            <person name="Kuo A."/>
            <person name="LaButti K."/>
            <person name="Lipzen A."/>
            <person name="Andreopoulos W."/>
            <person name="Pangilinan J."/>
            <person name="Riley R."/>
            <person name="Hundley H."/>
            <person name="Na H."/>
            <person name="Barry K."/>
            <person name="Grigoriev I.V."/>
            <person name="Stajich J.E."/>
            <person name="Kennedy P.G."/>
        </authorList>
    </citation>
    <scope>NUCLEOTIDE SEQUENCE</scope>
    <source>
        <strain evidence="8">FC423</strain>
    </source>
</reference>
<dbReference type="InterPro" id="IPR008266">
    <property type="entry name" value="Tyr_kinase_AS"/>
</dbReference>
<evidence type="ECO:0000259" key="7">
    <source>
        <dbReference type="PROSITE" id="PS50011"/>
    </source>
</evidence>
<proteinExistence type="predicted"/>
<dbReference type="GO" id="GO:0004713">
    <property type="term" value="F:protein tyrosine kinase activity"/>
    <property type="evidence" value="ECO:0007669"/>
    <property type="project" value="InterPro"/>
</dbReference>
<dbReference type="GO" id="GO:0005524">
    <property type="term" value="F:ATP binding"/>
    <property type="evidence" value="ECO:0007669"/>
    <property type="project" value="UniProtKB-KW"/>
</dbReference>
<evidence type="ECO:0000256" key="5">
    <source>
        <dbReference type="ARBA" id="ARBA00022840"/>
    </source>
</evidence>
<feature type="region of interest" description="Disordered" evidence="6">
    <location>
        <begin position="658"/>
        <end position="678"/>
    </location>
</feature>